<keyword evidence="3" id="KW-1185">Reference proteome</keyword>
<organism evidence="2 3">
    <name type="scientific">Vreelandella halophila</name>
    <dbReference type="NCBI Taxonomy" id="86177"/>
    <lineage>
        <taxon>Bacteria</taxon>
        <taxon>Pseudomonadati</taxon>
        <taxon>Pseudomonadota</taxon>
        <taxon>Gammaproteobacteria</taxon>
        <taxon>Oceanospirillales</taxon>
        <taxon>Halomonadaceae</taxon>
        <taxon>Vreelandella</taxon>
    </lineage>
</organism>
<evidence type="ECO:0000313" key="2">
    <source>
        <dbReference type="EMBL" id="MYL26860.1"/>
    </source>
</evidence>
<dbReference type="Pfam" id="PF04371">
    <property type="entry name" value="PAD_porph"/>
    <property type="match status" value="1"/>
</dbReference>
<comment type="caution">
    <text evidence="2">The sequence shown here is derived from an EMBL/GenBank/DDBJ whole genome shotgun (WGS) entry which is preliminary data.</text>
</comment>
<dbReference type="Proteomes" id="UP000460751">
    <property type="component" value="Unassembled WGS sequence"/>
</dbReference>
<dbReference type="GO" id="GO:0047632">
    <property type="term" value="F:agmatine deiminase activity"/>
    <property type="evidence" value="ECO:0007669"/>
    <property type="project" value="TreeGrafter"/>
</dbReference>
<dbReference type="PANTHER" id="PTHR31377">
    <property type="entry name" value="AGMATINE DEIMINASE-RELATED"/>
    <property type="match status" value="1"/>
</dbReference>
<dbReference type="InterPro" id="IPR007466">
    <property type="entry name" value="Peptidyl-Arg-deiminase_porph"/>
</dbReference>
<keyword evidence="1" id="KW-0378">Hydrolase</keyword>
<dbReference type="GO" id="GO:0004668">
    <property type="term" value="F:protein-arginine deiminase activity"/>
    <property type="evidence" value="ECO:0007669"/>
    <property type="project" value="InterPro"/>
</dbReference>
<evidence type="ECO:0000256" key="1">
    <source>
        <dbReference type="ARBA" id="ARBA00022801"/>
    </source>
</evidence>
<dbReference type="GO" id="GO:0009446">
    <property type="term" value="P:putrescine biosynthetic process"/>
    <property type="evidence" value="ECO:0007669"/>
    <property type="project" value="InterPro"/>
</dbReference>
<dbReference type="SUPFAM" id="SSF55909">
    <property type="entry name" value="Pentein"/>
    <property type="match status" value="1"/>
</dbReference>
<dbReference type="RefSeq" id="WP_160898815.1">
    <property type="nucleotide sequence ID" value="NZ_WMEX01000004.1"/>
</dbReference>
<dbReference type="AlphaFoldDB" id="A0A9X5B4Z5"/>
<sequence length="347" mass="37952">MSRFRLAAEWAKQGSVLMAWPQPDSDWAALADRAEPTFTAIARAILAEQDLTLCVSSERQAVDLERLLVCEYDLGRLHTVVVPTNDTWARDFGPLALSNGAEWRLLDATFNGWGNKFPADRDNAVNRALHAQGALGSLPLESDPLVVEGGALETDGVGTLLINRPCVLNPNRGNPEPAAERMTQWFHERLGAERILWLDHGHLEGDDTDGHIDTLARFAGPGHIVYQGCDTPGDSHYTELQAMARELAAHTDGNGQPYRLTALPWPDPVHDEEGNRLPATYANFLITNHSVLVPCYGVAQDDEACRVIAGCFPQRRVQGIQCRPLIHQGGSLHCLTMQLPPGAVPDG</sequence>
<name>A0A9X5B4Z5_9GAMM</name>
<dbReference type="OrthoDB" id="9808013at2"/>
<dbReference type="EMBL" id="WMEX01000004">
    <property type="protein sequence ID" value="MYL26860.1"/>
    <property type="molecule type" value="Genomic_DNA"/>
</dbReference>
<proteinExistence type="predicted"/>
<protein>
    <submittedName>
        <fullName evidence="2">Agmatine deiminase</fullName>
    </submittedName>
</protein>
<evidence type="ECO:0000313" key="3">
    <source>
        <dbReference type="Proteomes" id="UP000460751"/>
    </source>
</evidence>
<gene>
    <name evidence="2" type="ORF">GLW01_08635</name>
</gene>
<dbReference type="Gene3D" id="3.75.10.10">
    <property type="entry name" value="L-arginine/glycine Amidinotransferase, Chain A"/>
    <property type="match status" value="1"/>
</dbReference>
<accession>A0A9X5B4Z5</accession>
<reference evidence="2 3" key="1">
    <citation type="submission" date="2019-11" db="EMBL/GenBank/DDBJ databases">
        <title>Genome sequences of 17 halophilic strains isolated from different environments.</title>
        <authorList>
            <person name="Furrow R.E."/>
        </authorList>
    </citation>
    <scope>NUCLEOTIDE SEQUENCE [LARGE SCALE GENOMIC DNA]</scope>
    <source>
        <strain evidence="2 3">22507_15_FS</strain>
    </source>
</reference>
<dbReference type="PANTHER" id="PTHR31377:SF0">
    <property type="entry name" value="AGMATINE DEIMINASE-RELATED"/>
    <property type="match status" value="1"/>
</dbReference>